<dbReference type="EMBL" id="CP033464">
    <property type="protein sequence ID" value="QDX92085.1"/>
    <property type="molecule type" value="Genomic_DNA"/>
</dbReference>
<gene>
    <name evidence="1" type="ORF">EEL30_06700</name>
</gene>
<keyword evidence="2" id="KW-1185">Reference proteome</keyword>
<reference evidence="1 2" key="1">
    <citation type="submission" date="2018-11" db="EMBL/GenBank/DDBJ databases">
        <title>Phylogenetic determinants of toxin gene distribution in genomes of Brevibacillus laterosporus.</title>
        <authorList>
            <person name="Glare T.R."/>
            <person name="Durrant A."/>
            <person name="Berry C."/>
            <person name="Palma L."/>
            <person name="Ormskirk M."/>
            <person name="Cox M.O."/>
        </authorList>
    </citation>
    <scope>NUCLEOTIDE SEQUENCE [LARGE SCALE GENOMIC DNA]</scope>
    <source>
        <strain evidence="1 2">1821L</strain>
    </source>
</reference>
<evidence type="ECO:0000313" key="1">
    <source>
        <dbReference type="EMBL" id="QDX92085.1"/>
    </source>
</evidence>
<evidence type="ECO:0000313" key="2">
    <source>
        <dbReference type="Proteomes" id="UP000319432"/>
    </source>
</evidence>
<name>A0A518V531_BRELA</name>
<proteinExistence type="predicted"/>
<protein>
    <submittedName>
        <fullName evidence="1">Uncharacterized protein</fullName>
    </submittedName>
</protein>
<dbReference type="InterPro" id="IPR011202">
    <property type="entry name" value="UCP014677"/>
</dbReference>
<dbReference type="Proteomes" id="UP000319432">
    <property type="component" value="Chromosome"/>
</dbReference>
<dbReference type="OrthoDB" id="5521101at2"/>
<sequence length="537" mass="62137">MQNTLDKLKIDNEFPIIFIGSGISKRFLLNYPDWTSLLESFWLEMGLQNFYGELNNLRDSIEKENPSYNVKEIDFYTNIKMGTLIEEKYNKAFNEGKISIADFTPKDAYKTKIQPLKKAIASKFSEYQLKDTMLEEYRFFQKMLLKAQIILTTNYDSFVEQSYNEISQYKIDKYIGQKGFFKQTLGYAELYKLHGSVDCPSDIIISENDYNNFEKNSVLISAKIISMMIHSPIIFIGYSLTDLNIRKIIKDFTRSLTEEEIILLEDRLILIEWLKDEKNIIEEAINDKDLGCKIKLIKTDNFEKIFKTIGAIDQGVAPSGIRKYQHILKKLIVDRGREGELNTVLTSTSDLDSLEDTLKDKKIAVALGDSTYIYQSPDIISYSLDYISESDMMSLDIKMKFAATQNPRSRIPICKLLDSKLMEKSNLHPSDKEKLKQKIGIVDNFDIQFNKINKSNVINRNAKTVKKIIQSDKKKEKIYATLSYNIKQLDLEEIKDFIISELKELKSDGANTILTELRRLMLLYDILKNTKGATPNH</sequence>
<dbReference type="Pfam" id="PF13289">
    <property type="entry name" value="SIR2_2"/>
    <property type="match status" value="1"/>
</dbReference>
<accession>A0A518V531</accession>
<organism evidence="1 2">
    <name type="scientific">Brevibacillus laterosporus</name>
    <name type="common">Bacillus laterosporus</name>
    <dbReference type="NCBI Taxonomy" id="1465"/>
    <lineage>
        <taxon>Bacteria</taxon>
        <taxon>Bacillati</taxon>
        <taxon>Bacillota</taxon>
        <taxon>Bacilli</taxon>
        <taxon>Bacillales</taxon>
        <taxon>Paenibacillaceae</taxon>
        <taxon>Brevibacillus</taxon>
    </lineage>
</organism>
<dbReference type="AlphaFoldDB" id="A0A518V531"/>
<dbReference type="PIRSF" id="PIRSF014677">
    <property type="entry name" value="UCP014677"/>
    <property type="match status" value="1"/>
</dbReference>